<accession>A0A7S2ZEE6</accession>
<dbReference type="EMBL" id="HBHW01006055">
    <property type="protein sequence ID" value="CAE0036590.1"/>
    <property type="molecule type" value="Transcribed_RNA"/>
</dbReference>
<keyword evidence="5 9" id="KW-0067">ATP-binding</keyword>
<protein>
    <recommendedName>
        <fullName evidence="9">ATP-dependent DNA helicase</fullName>
        <ecNumber evidence="9">5.6.2.3</ecNumber>
    </recommendedName>
</protein>
<comment type="similarity">
    <text evidence="9">Belongs to the helicase family.</text>
</comment>
<evidence type="ECO:0000256" key="7">
    <source>
        <dbReference type="ARBA" id="ARBA00023204"/>
    </source>
</evidence>
<keyword evidence="8" id="KW-0413">Isomerase</keyword>
<evidence type="ECO:0000256" key="8">
    <source>
        <dbReference type="ARBA" id="ARBA00023235"/>
    </source>
</evidence>
<evidence type="ECO:0000256" key="4">
    <source>
        <dbReference type="ARBA" id="ARBA00022806"/>
    </source>
</evidence>
<dbReference type="InterPro" id="IPR003593">
    <property type="entry name" value="AAA+_ATPase"/>
</dbReference>
<dbReference type="GO" id="GO:0006310">
    <property type="term" value="P:DNA recombination"/>
    <property type="evidence" value="ECO:0007669"/>
    <property type="project" value="UniProtKB-KW"/>
</dbReference>
<dbReference type="GO" id="GO:0006281">
    <property type="term" value="P:DNA repair"/>
    <property type="evidence" value="ECO:0007669"/>
    <property type="project" value="UniProtKB-KW"/>
</dbReference>
<evidence type="ECO:0000256" key="5">
    <source>
        <dbReference type="ARBA" id="ARBA00022840"/>
    </source>
</evidence>
<dbReference type="AlphaFoldDB" id="A0A7S2ZEE6"/>
<dbReference type="InterPro" id="IPR011320">
    <property type="entry name" value="RNase_H1_N"/>
</dbReference>
<evidence type="ECO:0000256" key="10">
    <source>
        <dbReference type="SAM" id="MobiDB-lite"/>
    </source>
</evidence>
<dbReference type="SMART" id="SM00382">
    <property type="entry name" value="AAA"/>
    <property type="match status" value="1"/>
</dbReference>
<dbReference type="InterPro" id="IPR010285">
    <property type="entry name" value="DNA_helicase_pif1-like_DEAD"/>
</dbReference>
<comment type="cofactor">
    <cofactor evidence="9">
        <name>Mg(2+)</name>
        <dbReference type="ChEBI" id="CHEBI:18420"/>
    </cofactor>
</comment>
<keyword evidence="7 9" id="KW-0234">DNA repair</keyword>
<comment type="catalytic activity">
    <reaction evidence="9">
        <text>ATP + H2O = ADP + phosphate + H(+)</text>
        <dbReference type="Rhea" id="RHEA:13065"/>
        <dbReference type="ChEBI" id="CHEBI:15377"/>
        <dbReference type="ChEBI" id="CHEBI:15378"/>
        <dbReference type="ChEBI" id="CHEBI:30616"/>
        <dbReference type="ChEBI" id="CHEBI:43474"/>
        <dbReference type="ChEBI" id="CHEBI:456216"/>
        <dbReference type="EC" id="5.6.2.3"/>
    </reaction>
</comment>
<evidence type="ECO:0000256" key="6">
    <source>
        <dbReference type="ARBA" id="ARBA00023125"/>
    </source>
</evidence>
<dbReference type="GO" id="GO:0043139">
    <property type="term" value="F:5'-3' DNA helicase activity"/>
    <property type="evidence" value="ECO:0007669"/>
    <property type="project" value="UniProtKB-EC"/>
</dbReference>
<dbReference type="Pfam" id="PF05970">
    <property type="entry name" value="PIF1"/>
    <property type="match status" value="1"/>
</dbReference>
<evidence type="ECO:0000256" key="3">
    <source>
        <dbReference type="ARBA" id="ARBA00022801"/>
    </source>
</evidence>
<keyword evidence="2 9" id="KW-0227">DNA damage</keyword>
<dbReference type="InterPro" id="IPR027417">
    <property type="entry name" value="P-loop_NTPase"/>
</dbReference>
<dbReference type="CDD" id="cd18037">
    <property type="entry name" value="DEXSc_Pif1_like"/>
    <property type="match status" value="1"/>
</dbReference>
<dbReference type="SUPFAM" id="SSF52540">
    <property type="entry name" value="P-loop containing nucleoside triphosphate hydrolases"/>
    <property type="match status" value="2"/>
</dbReference>
<evidence type="ECO:0000256" key="9">
    <source>
        <dbReference type="RuleBase" id="RU363044"/>
    </source>
</evidence>
<keyword evidence="4 9" id="KW-0347">Helicase</keyword>
<dbReference type="PANTHER" id="PTHR47642:SF5">
    <property type="entry name" value="ATP-DEPENDENT DNA HELICASE"/>
    <property type="match status" value="1"/>
</dbReference>
<dbReference type="Pfam" id="PF01693">
    <property type="entry name" value="Cauli_VI"/>
    <property type="match status" value="1"/>
</dbReference>
<keyword evidence="9" id="KW-0233">DNA recombination</keyword>
<proteinExistence type="inferred from homology"/>
<dbReference type="GO" id="GO:0005524">
    <property type="term" value="F:ATP binding"/>
    <property type="evidence" value="ECO:0007669"/>
    <property type="project" value="UniProtKB-KW"/>
</dbReference>
<dbReference type="EC" id="5.6.2.3" evidence="9"/>
<gene>
    <name evidence="12" type="ORF">RMAR00112_LOCUS4540</name>
</gene>
<dbReference type="GO" id="GO:0000723">
    <property type="term" value="P:telomere maintenance"/>
    <property type="evidence" value="ECO:0007669"/>
    <property type="project" value="InterPro"/>
</dbReference>
<dbReference type="Pfam" id="PF21530">
    <property type="entry name" value="Pif1_2B_dom"/>
    <property type="match status" value="1"/>
</dbReference>
<feature type="region of interest" description="Disordered" evidence="10">
    <location>
        <begin position="29"/>
        <end position="66"/>
    </location>
</feature>
<sequence length="609" mass="67612">MSHPVFVEQNGRKRGVFYSSEECEQQVRGNRSAKWSPYSSVEETKDRCAGASPRQDAQPLTLEPSHQHSVVSGELAGPAFPSDVKKESFFAVQPKLTSQGSLNGDGDFCSEANFILGMQLEESKAMPSRLSAELRPAGDSQPGIQLSEEQMVAIEHVRKGHNLFLTGCGGTGKSTVLREIIRQMTEILGEENVGVCAMTGVAAENVDGCTLHSLLGIGVPYERKDFRKMRNKSNSRRLQRLDLLIIDEVSMLSGEMLDYIDQELKEVRHSTEPFGGLQVVLSGDFYQLPPVRQSKVAKNAKAFNNLGYAFESNAWQSGALKVVDLAEVHRQRDSEFILALADLRRGEDTSRFQELLRQVRRQLPKPVDGIESTILYCHNISVDRHNLRKLQQIPSREVKFAAKDRIYPFGPKESEAKHEKALRAHSFWKNCRASSKLALKEGAQVMLLKNLSQTRGAYLINGSRGVVQGFADSGNPVVRFRNGQSKEVSTEEFTMKIPGIGACIRLQIPLALAWAVTVHKSQGMTLDRLKVNLDGTFDFGQAYVALSRARSIEALEILSLPRGGLKLRRNGTVENFNLDILQNSFTKTGKWSSYLDDGEVAAENKLESA</sequence>
<organism evidence="12">
    <name type="scientific">Rhodosorus marinus</name>
    <dbReference type="NCBI Taxonomy" id="101924"/>
    <lineage>
        <taxon>Eukaryota</taxon>
        <taxon>Rhodophyta</taxon>
        <taxon>Stylonematophyceae</taxon>
        <taxon>Stylonematales</taxon>
        <taxon>Stylonemataceae</taxon>
        <taxon>Rhodosorus</taxon>
    </lineage>
</organism>
<keyword evidence="6" id="KW-0238">DNA-binding</keyword>
<keyword evidence="3 9" id="KW-0378">Hydrolase</keyword>
<dbReference type="InterPro" id="IPR049163">
    <property type="entry name" value="Pif1-like_2B_dom"/>
</dbReference>
<reference evidence="12" key="1">
    <citation type="submission" date="2021-01" db="EMBL/GenBank/DDBJ databases">
        <authorList>
            <person name="Corre E."/>
            <person name="Pelletier E."/>
            <person name="Niang G."/>
            <person name="Scheremetjew M."/>
            <person name="Finn R."/>
            <person name="Kale V."/>
            <person name="Holt S."/>
            <person name="Cochrane G."/>
            <person name="Meng A."/>
            <person name="Brown T."/>
            <person name="Cohen L."/>
        </authorList>
    </citation>
    <scope>NUCLEOTIDE SEQUENCE</scope>
    <source>
        <strain evidence="12">CCMP 769</strain>
    </source>
</reference>
<name>A0A7S2ZEE6_9RHOD</name>
<evidence type="ECO:0000313" key="12">
    <source>
        <dbReference type="EMBL" id="CAE0036590.1"/>
    </source>
</evidence>
<keyword evidence="1 9" id="KW-0547">Nucleotide-binding</keyword>
<dbReference type="GO" id="GO:0016787">
    <property type="term" value="F:hydrolase activity"/>
    <property type="evidence" value="ECO:0007669"/>
    <property type="project" value="UniProtKB-KW"/>
</dbReference>
<dbReference type="InterPro" id="IPR051055">
    <property type="entry name" value="PIF1_helicase"/>
</dbReference>
<evidence type="ECO:0000256" key="1">
    <source>
        <dbReference type="ARBA" id="ARBA00022741"/>
    </source>
</evidence>
<dbReference type="PANTHER" id="PTHR47642">
    <property type="entry name" value="ATP-DEPENDENT DNA HELICASE"/>
    <property type="match status" value="1"/>
</dbReference>
<evidence type="ECO:0000256" key="2">
    <source>
        <dbReference type="ARBA" id="ARBA00022763"/>
    </source>
</evidence>
<evidence type="ECO:0000259" key="11">
    <source>
        <dbReference type="SMART" id="SM00382"/>
    </source>
</evidence>
<feature type="domain" description="AAA+ ATPase" evidence="11">
    <location>
        <begin position="159"/>
        <end position="360"/>
    </location>
</feature>
<dbReference type="CDD" id="cd18809">
    <property type="entry name" value="SF1_C_RecD"/>
    <property type="match status" value="1"/>
</dbReference>
<dbReference type="Gene3D" id="3.40.50.300">
    <property type="entry name" value="P-loop containing nucleotide triphosphate hydrolases"/>
    <property type="match status" value="1"/>
</dbReference>